<name>A0A6N1NGY7_9VIRU</name>
<reference evidence="1" key="1">
    <citation type="submission" date="2017-06" db="EMBL/GenBank/DDBJ databases">
        <authorList>
            <person name="Assis F.L."/>
            <person name="Abrahao J.S."/>
            <person name="Silva L."/>
            <person name="Khalil J.B."/>
            <person name="Rodrigues R."/>
            <person name="Silva L.S."/>
            <person name="Boratto P."/>
            <person name="Andrade M."/>
            <person name="Kroon E.G."/>
            <person name="Ribeiro B."/>
            <person name="Bergier I."/>
            <person name="Seligmann H."/>
            <person name="Ghigo E."/>
            <person name="Colson P."/>
            <person name="Levasseur A."/>
            <person name="Raoult D."/>
            <person name="Scola B.L."/>
        </authorList>
    </citation>
    <scope>NUCLEOTIDE SEQUENCE</scope>
    <source>
        <strain evidence="1">Deep ocean</strain>
    </source>
</reference>
<accession>A0A6N1NGY7</accession>
<reference evidence="1" key="2">
    <citation type="journal article" date="2018" name="Nat. Commun.">
        <title>Tailed giant Tupanvirus possesses the most complete translational apparatus of the known virosphere.</title>
        <authorList>
            <person name="Abrahao J."/>
            <person name="Silva L."/>
            <person name="Silva L.S."/>
            <person name="Khalil J.Y.B."/>
            <person name="Rodrigues R."/>
            <person name="Arantes T."/>
            <person name="Assis F."/>
            <person name="Boratto P."/>
            <person name="Andrade M."/>
            <person name="Kroon E.G."/>
            <person name="Ribeiro B."/>
            <person name="Bergier I."/>
            <person name="Seligmann H."/>
            <person name="Ghigo E."/>
            <person name="Colson P."/>
            <person name="Levasseur A."/>
            <person name="Kroemer G."/>
            <person name="Raoult D."/>
            <person name="La Scola B."/>
        </authorList>
    </citation>
    <scope>NUCLEOTIDE SEQUENCE [LARGE SCALE GENOMIC DNA]</scope>
    <source>
        <strain evidence="1">Deep ocean</strain>
    </source>
</reference>
<dbReference type="RefSeq" id="YP_010781097.1">
    <property type="nucleotide sequence ID" value="NC_075038.1"/>
</dbReference>
<dbReference type="EMBL" id="MF405918">
    <property type="protein sequence ID" value="QKU34464.1"/>
    <property type="molecule type" value="Genomic_DNA"/>
</dbReference>
<sequence length="359" mass="42157">MTTTGTPISVEQCLANTKTNTVRRMNELGLDHDNFMAELSKYGGVIAGSFMLMNFAHDGSTDLNFFGKPQECGDIDVYICDNEYFKNMYSCEPGAEPCVFHPFELYIKKHITQRYRMKNSYFFIDGMLYSRIYLTKKININFILLREPCVPYINNNFDLDCCKIIYDGQNIMVYQIDNLIQGKSLARYNKCYLDHIYQDKPVYWTKPPRRNFYVYKNDVMTLKNSLPFIKFKILYDVYMHVGGLVENTSYPTYTHNEAIIRCSDEPFNFIEKKYSALDNLDLYTYFMLEINKIVDLDKLFSRLNESVDREDCSLSGSVFQDWDTLQLDDTMVKVISMIRTLERIEKYKSRGITEITLVN</sequence>
<dbReference type="GeneID" id="80517788"/>
<organism evidence="1">
    <name type="scientific">Tupanvirus deep ocean</name>
    <dbReference type="NCBI Taxonomy" id="2126984"/>
    <lineage>
        <taxon>Viruses</taxon>
        <taxon>Varidnaviria</taxon>
        <taxon>Bamfordvirae</taxon>
        <taxon>Nucleocytoviricota</taxon>
        <taxon>Megaviricetes</taxon>
        <taxon>Imitervirales</taxon>
        <taxon>Mimiviridae</taxon>
        <taxon>Megamimivirinae</taxon>
        <taxon>Tupanvirus</taxon>
        <taxon>Tupanvirus altamarinense</taxon>
    </lineage>
</organism>
<evidence type="ECO:0000313" key="1">
    <source>
        <dbReference type="EMBL" id="QKU34464.1"/>
    </source>
</evidence>
<protein>
    <submittedName>
        <fullName evidence="1">Putative ORFan</fullName>
    </submittedName>
</protein>
<dbReference type="KEGG" id="vg:80517788"/>
<proteinExistence type="predicted"/>